<name>G4ZLT5_PHYSP</name>
<dbReference type="RefSeq" id="XP_009528727.1">
    <property type="nucleotide sequence ID" value="XM_009530432.1"/>
</dbReference>
<proteinExistence type="predicted"/>
<evidence type="ECO:0000313" key="2">
    <source>
        <dbReference type="EMBL" id="EGZ14978.1"/>
    </source>
</evidence>
<evidence type="ECO:0000313" key="3">
    <source>
        <dbReference type="Proteomes" id="UP000002640"/>
    </source>
</evidence>
<organism evidence="2 3">
    <name type="scientific">Phytophthora sojae (strain P6497)</name>
    <name type="common">Soybean stem and root rot agent</name>
    <name type="synonym">Phytophthora megasperma f. sp. glycines</name>
    <dbReference type="NCBI Taxonomy" id="1094619"/>
    <lineage>
        <taxon>Eukaryota</taxon>
        <taxon>Sar</taxon>
        <taxon>Stramenopiles</taxon>
        <taxon>Oomycota</taxon>
        <taxon>Peronosporomycetes</taxon>
        <taxon>Peronosporales</taxon>
        <taxon>Peronosporaceae</taxon>
        <taxon>Phytophthora</taxon>
    </lineage>
</organism>
<accession>G4ZLT5</accession>
<feature type="region of interest" description="Disordered" evidence="1">
    <location>
        <begin position="1"/>
        <end position="56"/>
    </location>
</feature>
<feature type="non-terminal residue" evidence="2">
    <location>
        <position position="1"/>
    </location>
</feature>
<dbReference type="InParanoid" id="G4ZLT5"/>
<dbReference type="EMBL" id="JH159155">
    <property type="protein sequence ID" value="EGZ14978.1"/>
    <property type="molecule type" value="Genomic_DNA"/>
</dbReference>
<evidence type="ECO:0000256" key="1">
    <source>
        <dbReference type="SAM" id="MobiDB-lite"/>
    </source>
</evidence>
<gene>
    <name evidence="2" type="ORF">PHYSODRAFT_505584</name>
</gene>
<keyword evidence="3" id="KW-1185">Reference proteome</keyword>
<dbReference type="Proteomes" id="UP000002640">
    <property type="component" value="Unassembled WGS sequence"/>
</dbReference>
<feature type="compositionally biased region" description="Basic residues" evidence="1">
    <location>
        <begin position="35"/>
        <end position="44"/>
    </location>
</feature>
<reference evidence="2 3" key="1">
    <citation type="journal article" date="2006" name="Science">
        <title>Phytophthora genome sequences uncover evolutionary origins and mechanisms of pathogenesis.</title>
        <authorList>
            <person name="Tyler B.M."/>
            <person name="Tripathy S."/>
            <person name="Zhang X."/>
            <person name="Dehal P."/>
            <person name="Jiang R.H."/>
            <person name="Aerts A."/>
            <person name="Arredondo F.D."/>
            <person name="Baxter L."/>
            <person name="Bensasson D."/>
            <person name="Beynon J.L."/>
            <person name="Chapman J."/>
            <person name="Damasceno C.M."/>
            <person name="Dorrance A.E."/>
            <person name="Dou D."/>
            <person name="Dickerman A.W."/>
            <person name="Dubchak I.L."/>
            <person name="Garbelotto M."/>
            <person name="Gijzen M."/>
            <person name="Gordon S.G."/>
            <person name="Govers F."/>
            <person name="Grunwald N.J."/>
            <person name="Huang W."/>
            <person name="Ivors K.L."/>
            <person name="Jones R.W."/>
            <person name="Kamoun S."/>
            <person name="Krampis K."/>
            <person name="Lamour K.H."/>
            <person name="Lee M.K."/>
            <person name="McDonald W.H."/>
            <person name="Medina M."/>
            <person name="Meijer H.J."/>
            <person name="Nordberg E.K."/>
            <person name="Maclean D.J."/>
            <person name="Ospina-Giraldo M.D."/>
            <person name="Morris P.F."/>
            <person name="Phuntumart V."/>
            <person name="Putnam N.H."/>
            <person name="Rash S."/>
            <person name="Rose J.K."/>
            <person name="Sakihama Y."/>
            <person name="Salamov A.A."/>
            <person name="Savidor A."/>
            <person name="Scheuring C.F."/>
            <person name="Smith B.M."/>
            <person name="Sobral B.W."/>
            <person name="Terry A."/>
            <person name="Torto-Alalibo T.A."/>
            <person name="Win J."/>
            <person name="Xu Z."/>
            <person name="Zhang H."/>
            <person name="Grigoriev I.V."/>
            <person name="Rokhsar D.S."/>
            <person name="Boore J.L."/>
        </authorList>
    </citation>
    <scope>NUCLEOTIDE SEQUENCE [LARGE SCALE GENOMIC DNA]</scope>
    <source>
        <strain evidence="2 3">P6497</strain>
    </source>
</reference>
<feature type="compositionally biased region" description="Basic and acidic residues" evidence="1">
    <location>
        <begin position="45"/>
        <end position="56"/>
    </location>
</feature>
<protein>
    <submittedName>
        <fullName evidence="2">Uncharacterized protein</fullName>
    </submittedName>
</protein>
<dbReference type="KEGG" id="psoj:PHYSODRAFT_505584"/>
<dbReference type="GeneID" id="20658508"/>
<sequence>QNKKPFSRQSYKSGHYAPAERTNDGPVGCQCNKPGHFKRGRSTKLKGEQENDEPRQ</sequence>
<dbReference type="AlphaFoldDB" id="G4ZLT5"/>